<dbReference type="InterPro" id="IPR011010">
    <property type="entry name" value="DNA_brk_join_enz"/>
</dbReference>
<dbReference type="PROSITE" id="PS51898">
    <property type="entry name" value="TYR_RECOMBINASE"/>
    <property type="match status" value="1"/>
</dbReference>
<dbReference type="InterPro" id="IPR013762">
    <property type="entry name" value="Integrase-like_cat_sf"/>
</dbReference>
<accession>A0A8J3N7Q2</accession>
<dbReference type="RefSeq" id="WP_220209539.1">
    <property type="nucleotide sequence ID" value="NZ_BNJK01000002.1"/>
</dbReference>
<dbReference type="Pfam" id="PF00589">
    <property type="entry name" value="Phage_integrase"/>
    <property type="match status" value="1"/>
</dbReference>
<keyword evidence="1" id="KW-0233">DNA recombination</keyword>
<name>A0A8J3N7Q2_9CHLR</name>
<evidence type="ECO:0000313" key="4">
    <source>
        <dbReference type="EMBL" id="GHO98858.1"/>
    </source>
</evidence>
<evidence type="ECO:0000313" key="5">
    <source>
        <dbReference type="Proteomes" id="UP000597444"/>
    </source>
</evidence>
<sequence>MEPMENTASNHVKVRGPRSGQPLEYADVNDLFQRLKHKTGLDAHAHLLRHSSLTSLAKNGMRPEVLRERAGHAQFQYTYQLYVHPSEEEMREEWERAQPQLRLDKQERKEQVK</sequence>
<feature type="region of interest" description="Disordered" evidence="2">
    <location>
        <begin position="88"/>
        <end position="113"/>
    </location>
</feature>
<keyword evidence="5" id="KW-1185">Reference proteome</keyword>
<evidence type="ECO:0000259" key="3">
    <source>
        <dbReference type="PROSITE" id="PS51898"/>
    </source>
</evidence>
<comment type="caution">
    <text evidence="4">The sequence shown here is derived from an EMBL/GenBank/DDBJ whole genome shotgun (WGS) entry which is preliminary data.</text>
</comment>
<dbReference type="Proteomes" id="UP000597444">
    <property type="component" value="Unassembled WGS sequence"/>
</dbReference>
<dbReference type="EMBL" id="BNJK01000002">
    <property type="protein sequence ID" value="GHO98858.1"/>
    <property type="molecule type" value="Genomic_DNA"/>
</dbReference>
<dbReference type="AlphaFoldDB" id="A0A8J3N7Q2"/>
<dbReference type="GO" id="GO:0015074">
    <property type="term" value="P:DNA integration"/>
    <property type="evidence" value="ECO:0007669"/>
    <property type="project" value="InterPro"/>
</dbReference>
<dbReference type="GO" id="GO:0003677">
    <property type="term" value="F:DNA binding"/>
    <property type="evidence" value="ECO:0007669"/>
    <property type="project" value="InterPro"/>
</dbReference>
<dbReference type="SUPFAM" id="SSF56349">
    <property type="entry name" value="DNA breaking-rejoining enzymes"/>
    <property type="match status" value="1"/>
</dbReference>
<organism evidence="4 5">
    <name type="scientific">Reticulibacter mediterranei</name>
    <dbReference type="NCBI Taxonomy" id="2778369"/>
    <lineage>
        <taxon>Bacteria</taxon>
        <taxon>Bacillati</taxon>
        <taxon>Chloroflexota</taxon>
        <taxon>Ktedonobacteria</taxon>
        <taxon>Ktedonobacterales</taxon>
        <taxon>Reticulibacteraceae</taxon>
        <taxon>Reticulibacter</taxon>
    </lineage>
</organism>
<evidence type="ECO:0000256" key="1">
    <source>
        <dbReference type="ARBA" id="ARBA00023172"/>
    </source>
</evidence>
<feature type="region of interest" description="Disordered" evidence="2">
    <location>
        <begin position="1"/>
        <end position="23"/>
    </location>
</feature>
<dbReference type="InterPro" id="IPR002104">
    <property type="entry name" value="Integrase_catalytic"/>
</dbReference>
<proteinExistence type="predicted"/>
<dbReference type="Gene3D" id="1.10.443.10">
    <property type="entry name" value="Intergrase catalytic core"/>
    <property type="match status" value="1"/>
</dbReference>
<feature type="domain" description="Tyr recombinase" evidence="3">
    <location>
        <begin position="1"/>
        <end position="95"/>
    </location>
</feature>
<evidence type="ECO:0000256" key="2">
    <source>
        <dbReference type="SAM" id="MobiDB-lite"/>
    </source>
</evidence>
<dbReference type="GO" id="GO:0006310">
    <property type="term" value="P:DNA recombination"/>
    <property type="evidence" value="ECO:0007669"/>
    <property type="project" value="UniProtKB-KW"/>
</dbReference>
<feature type="compositionally biased region" description="Polar residues" evidence="2">
    <location>
        <begin position="1"/>
        <end position="10"/>
    </location>
</feature>
<gene>
    <name evidence="4" type="ORF">KSF_089060</name>
</gene>
<protein>
    <recommendedName>
        <fullName evidence="3">Tyr recombinase domain-containing protein</fullName>
    </recommendedName>
</protein>
<reference evidence="4" key="1">
    <citation type="submission" date="2020-10" db="EMBL/GenBank/DDBJ databases">
        <title>Taxonomic study of unclassified bacteria belonging to the class Ktedonobacteria.</title>
        <authorList>
            <person name="Yabe S."/>
            <person name="Wang C.M."/>
            <person name="Zheng Y."/>
            <person name="Sakai Y."/>
            <person name="Cavaletti L."/>
            <person name="Monciardini P."/>
            <person name="Donadio S."/>
        </authorList>
    </citation>
    <scope>NUCLEOTIDE SEQUENCE</scope>
    <source>
        <strain evidence="4">ID150040</strain>
    </source>
</reference>